<dbReference type="PROSITE" id="PS51165">
    <property type="entry name" value="THUMP"/>
    <property type="match status" value="1"/>
</dbReference>
<protein>
    <recommendedName>
        <fullName evidence="3">THUMP domain-containing protein</fullName>
    </recommendedName>
</protein>
<feature type="domain" description="THUMP" evidence="3">
    <location>
        <begin position="192"/>
        <end position="318"/>
    </location>
</feature>
<proteinExistence type="predicted"/>
<dbReference type="Gene3D" id="3.30.2300.10">
    <property type="entry name" value="THUMP superfamily"/>
    <property type="match status" value="1"/>
</dbReference>
<evidence type="ECO:0000256" key="2">
    <source>
        <dbReference type="SAM" id="MobiDB-lite"/>
    </source>
</evidence>
<dbReference type="GO" id="GO:0003723">
    <property type="term" value="F:RNA binding"/>
    <property type="evidence" value="ECO:0007669"/>
    <property type="project" value="UniProtKB-UniRule"/>
</dbReference>
<feature type="compositionally biased region" description="Low complexity" evidence="2">
    <location>
        <begin position="388"/>
        <end position="400"/>
    </location>
</feature>
<sequence>MGGKRKDGPGGGNRGGQAKKNKGSHQGRWQTPHQKSKMAHLTATGNKVEAGDVGIWVTCQRKLEKKAIAEMIALCDEQCEKLYGIAPPTEEEIEAYFRPAGAEGKASVKETDQGKEEEEEEEEEEDGDIEAAIKKELEAMKPMPMAQRAKKKPLRAAFLPVNLNCESVFFIRTHAPVQPVQLALAICEDARRCAAPRERKAKYINRLTPVVGTAKATETAVGVLARDVLGQVFKLRPVEEGEQAEGEKDEDKEEEEERQAFTYAIRTAKRNHNTLSTDTVIKKVAGQVSLPHTVNLTKPDKMVLIDIFRNIAGMSVVDGADFERLKKFNLDSIYKAALEEVAAAATAEKQKVQSGVSTAASTTAAAAAATTAAADGPVDTKDQAGISAATQAAGGEQTGEATEESKEGADEGAATSAA</sequence>
<feature type="region of interest" description="Disordered" evidence="2">
    <location>
        <begin position="239"/>
        <end position="258"/>
    </location>
</feature>
<feature type="region of interest" description="Disordered" evidence="2">
    <location>
        <begin position="372"/>
        <end position="418"/>
    </location>
</feature>
<dbReference type="SUPFAM" id="SSF143437">
    <property type="entry name" value="THUMP domain-like"/>
    <property type="match status" value="1"/>
</dbReference>
<feature type="region of interest" description="Disordered" evidence="2">
    <location>
        <begin position="98"/>
        <end position="127"/>
    </location>
</feature>
<evidence type="ECO:0000259" key="3">
    <source>
        <dbReference type="PROSITE" id="PS51165"/>
    </source>
</evidence>
<gene>
    <name evidence="4" type="ORF">TD95_005426</name>
</gene>
<dbReference type="OrthoDB" id="367221at2759"/>
<reference evidence="4 5" key="1">
    <citation type="submission" date="2015-03" db="EMBL/GenBank/DDBJ databases">
        <authorList>
            <person name="Radwan O."/>
            <person name="Al-Naeli F.A."/>
            <person name="Rendon G.A."/>
            <person name="Fields C."/>
        </authorList>
    </citation>
    <scope>NUCLEOTIDE SEQUENCE [LARGE SCALE GENOMIC DNA]</scope>
    <source>
        <strain evidence="4">CR-DP1</strain>
    </source>
</reference>
<dbReference type="CDD" id="cd11717">
    <property type="entry name" value="THUMP_THUMPD1_like"/>
    <property type="match status" value="1"/>
</dbReference>
<dbReference type="Proteomes" id="UP000033483">
    <property type="component" value="Unassembled WGS sequence"/>
</dbReference>
<evidence type="ECO:0000313" key="5">
    <source>
        <dbReference type="Proteomes" id="UP000033483"/>
    </source>
</evidence>
<feature type="compositionally biased region" description="Acidic residues" evidence="2">
    <location>
        <begin position="115"/>
        <end position="127"/>
    </location>
</feature>
<keyword evidence="1" id="KW-0694">RNA-binding</keyword>
<dbReference type="Pfam" id="PF02926">
    <property type="entry name" value="THUMP"/>
    <property type="match status" value="1"/>
</dbReference>
<dbReference type="PANTHER" id="PTHR13452:SF10">
    <property type="entry name" value="THUMP DOMAIN-CONTAINING PROTEIN 1"/>
    <property type="match status" value="1"/>
</dbReference>
<dbReference type="GO" id="GO:0006400">
    <property type="term" value="P:tRNA modification"/>
    <property type="evidence" value="ECO:0007669"/>
    <property type="project" value="InterPro"/>
</dbReference>
<dbReference type="PANTHER" id="PTHR13452">
    <property type="entry name" value="THUMP DOMAIN CONTAINING PROTEIN 1-RELATED"/>
    <property type="match status" value="1"/>
</dbReference>
<dbReference type="EMBL" id="LAEV01001922">
    <property type="protein sequence ID" value="KKA26977.1"/>
    <property type="molecule type" value="Genomic_DNA"/>
</dbReference>
<comment type="caution">
    <text evidence="4">The sequence shown here is derived from an EMBL/GenBank/DDBJ whole genome shotgun (WGS) entry which is preliminary data.</text>
</comment>
<keyword evidence="5" id="KW-1185">Reference proteome</keyword>
<evidence type="ECO:0000256" key="1">
    <source>
        <dbReference type="PROSITE-ProRule" id="PRU00529"/>
    </source>
</evidence>
<dbReference type="AlphaFoldDB" id="A0A0F4Z901"/>
<feature type="region of interest" description="Disordered" evidence="2">
    <location>
        <begin position="1"/>
        <end position="41"/>
    </location>
</feature>
<accession>A0A0F4Z901</accession>
<dbReference type="InterPro" id="IPR004114">
    <property type="entry name" value="THUMP_dom"/>
</dbReference>
<organism evidence="4 5">
    <name type="scientific">Thielaviopsis punctulata</name>
    <dbReference type="NCBI Taxonomy" id="72032"/>
    <lineage>
        <taxon>Eukaryota</taxon>
        <taxon>Fungi</taxon>
        <taxon>Dikarya</taxon>
        <taxon>Ascomycota</taxon>
        <taxon>Pezizomycotina</taxon>
        <taxon>Sordariomycetes</taxon>
        <taxon>Hypocreomycetidae</taxon>
        <taxon>Microascales</taxon>
        <taxon>Ceratocystidaceae</taxon>
        <taxon>Thielaviopsis</taxon>
    </lineage>
</organism>
<evidence type="ECO:0000313" key="4">
    <source>
        <dbReference type="EMBL" id="KKA26977.1"/>
    </source>
</evidence>
<name>A0A0F4Z901_9PEZI</name>
<dbReference type="InterPro" id="IPR040183">
    <property type="entry name" value="THUMPD1-like"/>
</dbReference>
<feature type="compositionally biased region" description="Acidic residues" evidence="2">
    <location>
        <begin position="240"/>
        <end position="257"/>
    </location>
</feature>